<keyword evidence="10" id="KW-1185">Reference proteome</keyword>
<feature type="transmembrane region" description="Helical" evidence="7">
    <location>
        <begin position="344"/>
        <end position="362"/>
    </location>
</feature>
<feature type="domain" description="SSD" evidence="8">
    <location>
        <begin position="492"/>
        <end position="657"/>
    </location>
</feature>
<evidence type="ECO:0000313" key="10">
    <source>
        <dbReference type="Proteomes" id="UP000627838"/>
    </source>
</evidence>
<gene>
    <name evidence="9" type="ORF">H4W34_002547</name>
</gene>
<keyword evidence="6 7" id="KW-0472">Membrane</keyword>
<evidence type="ECO:0000256" key="6">
    <source>
        <dbReference type="ARBA" id="ARBA00023136"/>
    </source>
</evidence>
<name>A0ABR9JQ67_9ACTN</name>
<evidence type="ECO:0000256" key="2">
    <source>
        <dbReference type="ARBA" id="ARBA00010157"/>
    </source>
</evidence>
<keyword evidence="5 7" id="KW-1133">Transmembrane helix</keyword>
<comment type="caution">
    <text evidence="9">The sequence shown here is derived from an EMBL/GenBank/DDBJ whole genome shotgun (WGS) entry which is preliminary data.</text>
</comment>
<keyword evidence="3" id="KW-1003">Cell membrane</keyword>
<feature type="transmembrane region" description="Helical" evidence="7">
    <location>
        <begin position="187"/>
        <end position="210"/>
    </location>
</feature>
<dbReference type="PROSITE" id="PS50156">
    <property type="entry name" value="SSD"/>
    <property type="match status" value="2"/>
</dbReference>
<dbReference type="Pfam" id="PF03176">
    <property type="entry name" value="MMPL"/>
    <property type="match status" value="2"/>
</dbReference>
<organism evidence="9 10">
    <name type="scientific">Actinomadura algeriensis</name>
    <dbReference type="NCBI Taxonomy" id="1679523"/>
    <lineage>
        <taxon>Bacteria</taxon>
        <taxon>Bacillati</taxon>
        <taxon>Actinomycetota</taxon>
        <taxon>Actinomycetes</taxon>
        <taxon>Streptosporangiales</taxon>
        <taxon>Thermomonosporaceae</taxon>
        <taxon>Actinomadura</taxon>
    </lineage>
</organism>
<dbReference type="InterPro" id="IPR000731">
    <property type="entry name" value="SSD"/>
</dbReference>
<feature type="transmembrane region" description="Helical" evidence="7">
    <location>
        <begin position="255"/>
        <end position="281"/>
    </location>
</feature>
<dbReference type="PANTHER" id="PTHR33406">
    <property type="entry name" value="MEMBRANE PROTEIN MJ1562-RELATED"/>
    <property type="match status" value="1"/>
</dbReference>
<dbReference type="Proteomes" id="UP000627838">
    <property type="component" value="Unassembled WGS sequence"/>
</dbReference>
<evidence type="ECO:0000313" key="9">
    <source>
        <dbReference type="EMBL" id="MBE1532714.1"/>
    </source>
</evidence>
<evidence type="ECO:0000256" key="1">
    <source>
        <dbReference type="ARBA" id="ARBA00004651"/>
    </source>
</evidence>
<feature type="transmembrane region" description="Helical" evidence="7">
    <location>
        <begin position="216"/>
        <end position="234"/>
    </location>
</feature>
<dbReference type="InterPro" id="IPR050545">
    <property type="entry name" value="Mycobact_MmpL"/>
</dbReference>
<feature type="transmembrane region" description="Helical" evidence="7">
    <location>
        <begin position="520"/>
        <end position="541"/>
    </location>
</feature>
<dbReference type="EMBL" id="JADBDZ010000001">
    <property type="protein sequence ID" value="MBE1532714.1"/>
    <property type="molecule type" value="Genomic_DNA"/>
</dbReference>
<dbReference type="PANTHER" id="PTHR33406:SF11">
    <property type="entry name" value="MEMBRANE PROTEIN SCO6666-RELATED"/>
    <property type="match status" value="1"/>
</dbReference>
<evidence type="ECO:0000256" key="4">
    <source>
        <dbReference type="ARBA" id="ARBA00022692"/>
    </source>
</evidence>
<dbReference type="InterPro" id="IPR004869">
    <property type="entry name" value="MMPL_dom"/>
</dbReference>
<dbReference type="Gene3D" id="1.20.1640.10">
    <property type="entry name" value="Multidrug efflux transporter AcrB transmembrane domain"/>
    <property type="match status" value="2"/>
</dbReference>
<dbReference type="SUPFAM" id="SSF82866">
    <property type="entry name" value="Multidrug efflux transporter AcrB transmembrane domain"/>
    <property type="match status" value="2"/>
</dbReference>
<feature type="domain" description="SSD" evidence="8">
    <location>
        <begin position="163"/>
        <end position="312"/>
    </location>
</feature>
<proteinExistence type="inferred from homology"/>
<protein>
    <submittedName>
        <fullName evidence="9">RND superfamily putative drug exporter</fullName>
    </submittedName>
</protein>
<evidence type="ECO:0000259" key="8">
    <source>
        <dbReference type="PROSITE" id="PS50156"/>
    </source>
</evidence>
<feature type="transmembrane region" description="Helical" evidence="7">
    <location>
        <begin position="287"/>
        <end position="312"/>
    </location>
</feature>
<accession>A0ABR9JQ67</accession>
<evidence type="ECO:0000256" key="7">
    <source>
        <dbReference type="SAM" id="Phobius"/>
    </source>
</evidence>
<sequence length="700" mass="71359">MAVLPARLGRWCFRRRWIVTVLWAGLLAVCGVGAGTLSAPTQDAFSVPGTEAQRAKDLVMERFPQVAGGGASARVVLAGSPDERELRAAVQRIEGAPKVAGVEEPLVSPDGRVAVLEVGYAVPADGLTDADRAALRDAAGAPGLRVELSGDAVPPPEEGAGELAGVAVAALVLTVTLGSLTAAGLPLLSAITGIGVGLSAIVTASGFWTLNSDTPALALMLGLAVAIDYALFIISRYRDEVHGGREPEDAAGHAVGTAGTAVVFAGLTVVIALAGLAVVGIPVLTELGLAAALTVAVAVLVALTLLPALIGFAGRRVLGRRRPARAGGAGGAGRWGRFVTAHPVPVLAVAVAGLAVAAVPALDLRLGLPDDGTAPPDTTQRRAYDLVAGAFGPGFNGPLTLVVRAPDAGAEAGRVAGAVGRLDGVAAVRAAAVDGAGRTALVQVVPESGPTSEATEELIEAIRDATGPSVAVTGRTAIDVDTSRKLADAMTGYLLLVVGLAFLLLMLVFRSILVPLKATLGFLLSVAATFGAVVAVFQWGWLNGPLGVHASGIIVNLLPVMMIGMVFGLAMDYQVFLVTRMREEHVRGAAPVPSVVAGLAHGSRVVTAAALIMISVFAGFVLSDLPMLQSFGFALAVAVFFDAFVVRMTIAPAVMALLGRASWWLPRWLDRVLPRVDVEGRGLATGEADAAREVGRPAAR</sequence>
<evidence type="ECO:0000256" key="3">
    <source>
        <dbReference type="ARBA" id="ARBA00022475"/>
    </source>
</evidence>
<feature type="transmembrane region" description="Helical" evidence="7">
    <location>
        <begin position="553"/>
        <end position="573"/>
    </location>
</feature>
<feature type="transmembrane region" description="Helical" evidence="7">
    <location>
        <begin position="493"/>
        <end position="513"/>
    </location>
</feature>
<dbReference type="RefSeq" id="WP_192759369.1">
    <property type="nucleotide sequence ID" value="NZ_JADBDZ010000001.1"/>
</dbReference>
<comment type="similarity">
    <text evidence="2">Belongs to the resistance-nodulation-cell division (RND) (TC 2.A.6) family. MmpL subfamily.</text>
</comment>
<keyword evidence="4 7" id="KW-0812">Transmembrane</keyword>
<feature type="transmembrane region" description="Helical" evidence="7">
    <location>
        <begin position="605"/>
        <end position="625"/>
    </location>
</feature>
<comment type="subcellular location">
    <subcellularLocation>
        <location evidence="1">Cell membrane</location>
        <topology evidence="1">Multi-pass membrane protein</topology>
    </subcellularLocation>
</comment>
<reference evidence="9 10" key="1">
    <citation type="submission" date="2020-10" db="EMBL/GenBank/DDBJ databases">
        <title>Sequencing the genomes of 1000 actinobacteria strains.</title>
        <authorList>
            <person name="Klenk H.-P."/>
        </authorList>
    </citation>
    <scope>NUCLEOTIDE SEQUENCE [LARGE SCALE GENOMIC DNA]</scope>
    <source>
        <strain evidence="9 10">DSM 46744</strain>
    </source>
</reference>
<evidence type="ECO:0000256" key="5">
    <source>
        <dbReference type="ARBA" id="ARBA00022989"/>
    </source>
</evidence>
<feature type="transmembrane region" description="Helical" evidence="7">
    <location>
        <begin position="163"/>
        <end position="180"/>
    </location>
</feature>
<feature type="transmembrane region" description="Helical" evidence="7">
    <location>
        <begin position="631"/>
        <end position="658"/>
    </location>
</feature>